<keyword evidence="2" id="KW-1185">Reference proteome</keyword>
<dbReference type="Proteomes" id="UP001239111">
    <property type="component" value="Chromosome 1"/>
</dbReference>
<accession>A0ACC2PUV6</accession>
<sequence length="464" mass="52573">MQRVFLIICAVVTVGGCLDVYLELKQHPIPKDEDVGEPLILTPLIESGQIEFAKEKAAVKHDEMMNISSYSGFFTVNKTYNSNLFFWFIEAETNPESAPVVLWLQGGPGSTSMIGLFAENGPFSVTSNITLDFRKYSWHKNHSVIYLDNPVAAGYSFTNSDDGYADDAIDIGQGILSMLIQFFDLFPQYQRNEFYVTGESYAGKYIPVIGSLINAHNNNIEVKINLKGLAIGNGLVDPYHQLEFGDYLYQIGLIDDNGRNQFHALENEARALIKQANYLEAFKVFQKIIFRNKPGISSLFQDLTGFNGHYNFLTTEDSHSSTYFSKWIQRRDVRKAIHVGNLTFSSRSNPVALHLRSDFPKSVTPYLIDSLRHYKVLIYNGQLDIIAAYPMTVNYLRHLGWPSIADYKIAPRKKWYSGGELAGYTKSVGNLTEILVRNAGHMVPKDQPMWAWDMITRFTHGESF</sequence>
<name>A0ACC2PUV6_9HYME</name>
<evidence type="ECO:0000313" key="1">
    <source>
        <dbReference type="EMBL" id="KAJ8687306.1"/>
    </source>
</evidence>
<proteinExistence type="predicted"/>
<comment type="caution">
    <text evidence="1">The sequence shown here is derived from an EMBL/GenBank/DDBJ whole genome shotgun (WGS) entry which is preliminary data.</text>
</comment>
<gene>
    <name evidence="1" type="ORF">QAD02_023100</name>
</gene>
<reference evidence="1" key="1">
    <citation type="submission" date="2023-04" db="EMBL/GenBank/DDBJ databases">
        <title>A chromosome-level genome assembly of the parasitoid wasp Eretmocerus hayati.</title>
        <authorList>
            <person name="Zhong Y."/>
            <person name="Liu S."/>
            <person name="Liu Y."/>
        </authorList>
    </citation>
    <scope>NUCLEOTIDE SEQUENCE</scope>
    <source>
        <strain evidence="1">ZJU_SS_LIU_2023</strain>
    </source>
</reference>
<evidence type="ECO:0000313" key="2">
    <source>
        <dbReference type="Proteomes" id="UP001239111"/>
    </source>
</evidence>
<protein>
    <submittedName>
        <fullName evidence="1">Uncharacterized protein</fullName>
    </submittedName>
</protein>
<dbReference type="EMBL" id="CM056741">
    <property type="protein sequence ID" value="KAJ8687306.1"/>
    <property type="molecule type" value="Genomic_DNA"/>
</dbReference>
<organism evidence="1 2">
    <name type="scientific">Eretmocerus hayati</name>
    <dbReference type="NCBI Taxonomy" id="131215"/>
    <lineage>
        <taxon>Eukaryota</taxon>
        <taxon>Metazoa</taxon>
        <taxon>Ecdysozoa</taxon>
        <taxon>Arthropoda</taxon>
        <taxon>Hexapoda</taxon>
        <taxon>Insecta</taxon>
        <taxon>Pterygota</taxon>
        <taxon>Neoptera</taxon>
        <taxon>Endopterygota</taxon>
        <taxon>Hymenoptera</taxon>
        <taxon>Apocrita</taxon>
        <taxon>Proctotrupomorpha</taxon>
        <taxon>Chalcidoidea</taxon>
        <taxon>Aphelinidae</taxon>
        <taxon>Aphelininae</taxon>
        <taxon>Eretmocerus</taxon>
    </lineage>
</organism>